<dbReference type="AlphaFoldDB" id="A0A192H651"/>
<reference evidence="2 3" key="1">
    <citation type="submission" date="2016-03" db="EMBL/GenBank/DDBJ databases">
        <title>Pediococcus and Lactobacillus from brewery environment - whole genome sequencing and assembly.</title>
        <authorList>
            <person name="Behr J."/>
            <person name="Geissler A.J."/>
            <person name="Vogel R.F."/>
        </authorList>
    </citation>
    <scope>NUCLEOTIDE SEQUENCE [LARGE SCALE GENOMIC DNA]</scope>
    <source>
        <strain evidence="2 3">TMW 1.1989</strain>
        <plasmid evidence="3">pl11989-4</plasmid>
    </source>
</reference>
<dbReference type="Pfam" id="PF09851">
    <property type="entry name" value="SHOCT"/>
    <property type="match status" value="1"/>
</dbReference>
<gene>
    <name evidence="2" type="ORF">AYR53_12840</name>
</gene>
<organism evidence="2 3">
    <name type="scientific">Loigolactobacillus backii</name>
    <dbReference type="NCBI Taxonomy" id="375175"/>
    <lineage>
        <taxon>Bacteria</taxon>
        <taxon>Bacillati</taxon>
        <taxon>Bacillota</taxon>
        <taxon>Bacilli</taxon>
        <taxon>Lactobacillales</taxon>
        <taxon>Lactobacillaceae</taxon>
        <taxon>Loigolactobacillus</taxon>
    </lineage>
</organism>
<accession>A0A192H651</accession>
<dbReference type="Proteomes" id="UP000078582">
    <property type="component" value="Plasmid pL11989-4"/>
</dbReference>
<dbReference type="OrthoDB" id="2410059at2"/>
<evidence type="ECO:0000313" key="3">
    <source>
        <dbReference type="Proteomes" id="UP000078582"/>
    </source>
</evidence>
<dbReference type="GeneID" id="42983143"/>
<proteinExistence type="predicted"/>
<name>A0A192H651_9LACO</name>
<dbReference type="InterPro" id="IPR018649">
    <property type="entry name" value="SHOCT"/>
</dbReference>
<dbReference type="RefSeq" id="WP_068281336.1">
    <property type="nucleotide sequence ID" value="NZ_CP014877.1"/>
</dbReference>
<keyword evidence="2" id="KW-0614">Plasmid</keyword>
<dbReference type="EMBL" id="CP014877">
    <property type="protein sequence ID" value="ANK63698.1"/>
    <property type="molecule type" value="Genomic_DNA"/>
</dbReference>
<feature type="domain" description="SHOCT" evidence="1">
    <location>
        <begin position="167"/>
        <end position="194"/>
    </location>
</feature>
<geneLocation type="plasmid" evidence="3">
    <name>pl11989-4</name>
</geneLocation>
<sequence>MGSALRINDIAEKKKSLGYSENTDYLAYVQVSKKLEYLIGTVTSSLINKMYVISFEEDGLLFMGINLANQFTNSDKFIPLSEIGSISYKSSKLINGRLVFNAEKLIINSKDGKTSEHLMYTMVAIASWIKKDLPNVHVRIDSYPSLKESFSAKEEPSVVADTSSAADKLRELKALLDEGVITRSEFDEKKRDILSEL</sequence>
<keyword evidence="3" id="KW-1185">Reference proteome</keyword>
<evidence type="ECO:0000259" key="1">
    <source>
        <dbReference type="Pfam" id="PF09851"/>
    </source>
</evidence>
<protein>
    <recommendedName>
        <fullName evidence="1">SHOCT domain-containing protein</fullName>
    </recommendedName>
</protein>
<evidence type="ECO:0000313" key="2">
    <source>
        <dbReference type="EMBL" id="ANK63698.1"/>
    </source>
</evidence>